<keyword evidence="6" id="KW-1133">Transmembrane helix</keyword>
<evidence type="ECO:0000256" key="4">
    <source>
        <dbReference type="ARBA" id="ARBA00022729"/>
    </source>
</evidence>
<comment type="subcellular location">
    <subcellularLocation>
        <location evidence="1">Membrane</location>
        <topology evidence="1">Single-pass membrane protein</topology>
    </subcellularLocation>
</comment>
<gene>
    <name evidence="12" type="ORF">C2845_PM01G31690</name>
</gene>
<keyword evidence="7" id="KW-0472">Membrane</keyword>
<sequence length="273" mass="27430">MAGRTAIPVLAVLVVLGVLPWIIAAAPANPGDAAAMQSIANTTGAAKSLGWGVKSADPCDGAWAGVSCDGAGCVTSIRASRAGLVGWLHAPDLSKLTFLAELDLGFNGLIGQTGGDLPLLPAPSTSAPSTSAPTASSTLRSFSANNISLSPFPDYLGSTAVFPALESLSLAGNALHGAIPAVFGSNSNIKLLDVGGQSSILTGRIDQLIAGMTSLVEVRLDHNSFFGPLPDATNLVNLRVFDAAGNNLCGVPKFASTVSVDVSANPRIGKPCG</sequence>
<dbReference type="AlphaFoldDB" id="A0A3L6TM83"/>
<reference evidence="13" key="1">
    <citation type="journal article" date="2019" name="Nat. Commun.">
        <title>The genome of broomcorn millet.</title>
        <authorList>
            <person name="Zou C."/>
            <person name="Miki D."/>
            <person name="Li D."/>
            <person name="Tang Q."/>
            <person name="Xiao L."/>
            <person name="Rajput S."/>
            <person name="Deng P."/>
            <person name="Jia W."/>
            <person name="Huang R."/>
            <person name="Zhang M."/>
            <person name="Sun Y."/>
            <person name="Hu J."/>
            <person name="Fu X."/>
            <person name="Schnable P.S."/>
            <person name="Li F."/>
            <person name="Zhang H."/>
            <person name="Feng B."/>
            <person name="Zhu X."/>
            <person name="Liu R."/>
            <person name="Schnable J.C."/>
            <person name="Zhu J.-K."/>
            <person name="Zhang H."/>
        </authorList>
    </citation>
    <scope>NUCLEOTIDE SEQUENCE [LARGE SCALE GENOMIC DNA]</scope>
</reference>
<evidence type="ECO:0000256" key="3">
    <source>
        <dbReference type="ARBA" id="ARBA00022692"/>
    </source>
</evidence>
<keyword evidence="2" id="KW-0433">Leucine-rich repeat</keyword>
<evidence type="ECO:0000313" key="12">
    <source>
        <dbReference type="EMBL" id="RLN41309.1"/>
    </source>
</evidence>
<keyword evidence="13" id="KW-1185">Reference proteome</keyword>
<dbReference type="OrthoDB" id="687653at2759"/>
<evidence type="ECO:0000313" key="13">
    <source>
        <dbReference type="Proteomes" id="UP000275267"/>
    </source>
</evidence>
<keyword evidence="8" id="KW-0675">Receptor</keyword>
<protein>
    <recommendedName>
        <fullName evidence="11">Leucine-rich repeat-containing N-terminal plant-type domain-containing protein</fullName>
    </recommendedName>
</protein>
<evidence type="ECO:0000256" key="7">
    <source>
        <dbReference type="ARBA" id="ARBA00023136"/>
    </source>
</evidence>
<dbReference type="PANTHER" id="PTHR47986">
    <property type="entry name" value="OSJNBA0070M12.3 PROTEIN"/>
    <property type="match status" value="1"/>
</dbReference>
<keyword evidence="3" id="KW-0812">Transmembrane</keyword>
<dbReference type="SUPFAM" id="SSF52058">
    <property type="entry name" value="L domain-like"/>
    <property type="match status" value="1"/>
</dbReference>
<feature type="chain" id="PRO_5018323989" description="Leucine-rich repeat-containing N-terminal plant-type domain-containing protein" evidence="10">
    <location>
        <begin position="26"/>
        <end position="273"/>
    </location>
</feature>
<dbReference type="Proteomes" id="UP000275267">
    <property type="component" value="Unassembled WGS sequence"/>
</dbReference>
<dbReference type="InterPro" id="IPR032675">
    <property type="entry name" value="LRR_dom_sf"/>
</dbReference>
<evidence type="ECO:0000256" key="1">
    <source>
        <dbReference type="ARBA" id="ARBA00004167"/>
    </source>
</evidence>
<dbReference type="Pfam" id="PF08263">
    <property type="entry name" value="LRRNT_2"/>
    <property type="match status" value="1"/>
</dbReference>
<keyword evidence="9" id="KW-0325">Glycoprotein</keyword>
<name>A0A3L6TM83_PANMI</name>
<dbReference type="STRING" id="4540.A0A3L6TM83"/>
<evidence type="ECO:0000256" key="9">
    <source>
        <dbReference type="ARBA" id="ARBA00023180"/>
    </source>
</evidence>
<keyword evidence="4 10" id="KW-0732">Signal</keyword>
<dbReference type="EMBL" id="PQIB02000001">
    <property type="protein sequence ID" value="RLN41309.1"/>
    <property type="molecule type" value="Genomic_DNA"/>
</dbReference>
<dbReference type="Gene3D" id="3.80.10.10">
    <property type="entry name" value="Ribonuclease Inhibitor"/>
    <property type="match status" value="2"/>
</dbReference>
<evidence type="ECO:0000256" key="5">
    <source>
        <dbReference type="ARBA" id="ARBA00022737"/>
    </source>
</evidence>
<proteinExistence type="predicted"/>
<organism evidence="12 13">
    <name type="scientific">Panicum miliaceum</name>
    <name type="common">Proso millet</name>
    <name type="synonym">Broomcorn millet</name>
    <dbReference type="NCBI Taxonomy" id="4540"/>
    <lineage>
        <taxon>Eukaryota</taxon>
        <taxon>Viridiplantae</taxon>
        <taxon>Streptophyta</taxon>
        <taxon>Embryophyta</taxon>
        <taxon>Tracheophyta</taxon>
        <taxon>Spermatophyta</taxon>
        <taxon>Magnoliopsida</taxon>
        <taxon>Liliopsida</taxon>
        <taxon>Poales</taxon>
        <taxon>Poaceae</taxon>
        <taxon>PACMAD clade</taxon>
        <taxon>Panicoideae</taxon>
        <taxon>Panicodae</taxon>
        <taxon>Paniceae</taxon>
        <taxon>Panicinae</taxon>
        <taxon>Panicum</taxon>
        <taxon>Panicum sect. Panicum</taxon>
    </lineage>
</organism>
<dbReference type="InterPro" id="IPR013210">
    <property type="entry name" value="LRR_N_plant-typ"/>
</dbReference>
<evidence type="ECO:0000256" key="10">
    <source>
        <dbReference type="SAM" id="SignalP"/>
    </source>
</evidence>
<evidence type="ECO:0000256" key="6">
    <source>
        <dbReference type="ARBA" id="ARBA00022989"/>
    </source>
</evidence>
<evidence type="ECO:0000256" key="2">
    <source>
        <dbReference type="ARBA" id="ARBA00022614"/>
    </source>
</evidence>
<dbReference type="GO" id="GO:0016020">
    <property type="term" value="C:membrane"/>
    <property type="evidence" value="ECO:0007669"/>
    <property type="project" value="UniProtKB-SubCell"/>
</dbReference>
<feature type="signal peptide" evidence="10">
    <location>
        <begin position="1"/>
        <end position="25"/>
    </location>
</feature>
<accession>A0A3L6TM83</accession>
<dbReference type="InterPro" id="IPR052422">
    <property type="entry name" value="Auxin_Ser/Thr_Kinase"/>
</dbReference>
<evidence type="ECO:0000259" key="11">
    <source>
        <dbReference type="Pfam" id="PF08263"/>
    </source>
</evidence>
<evidence type="ECO:0000256" key="8">
    <source>
        <dbReference type="ARBA" id="ARBA00023170"/>
    </source>
</evidence>
<comment type="caution">
    <text evidence="12">The sequence shown here is derived from an EMBL/GenBank/DDBJ whole genome shotgun (WGS) entry which is preliminary data.</text>
</comment>
<keyword evidence="5" id="KW-0677">Repeat</keyword>
<feature type="domain" description="Leucine-rich repeat-containing N-terminal plant-type" evidence="11">
    <location>
        <begin position="31"/>
        <end position="69"/>
    </location>
</feature>
<dbReference type="PANTHER" id="PTHR47986:SF32">
    <property type="entry name" value="LEUCINE-RICH REPEAT-CONTAINING N-TERMINAL PLANT-TYPE DOMAIN-CONTAINING PROTEIN"/>
    <property type="match status" value="1"/>
</dbReference>